<keyword evidence="2" id="KW-1185">Reference proteome</keyword>
<sequence>MAWHGMAWLRNTKETEKPIRLIKSFTTLPCNTNPVTSNHSDSRLPPSQIVSVYHALQVSKLKLDLHGRSVPYHLERVSPGCSSFHPIHLSWVIRGGSMQTTQPVTSIY</sequence>
<accession>A0A4Y2A036</accession>
<evidence type="ECO:0000313" key="2">
    <source>
        <dbReference type="Proteomes" id="UP000499080"/>
    </source>
</evidence>
<proteinExistence type="predicted"/>
<reference evidence="1 2" key="1">
    <citation type="journal article" date="2019" name="Sci. Rep.">
        <title>Orb-weaving spider Araneus ventricosus genome elucidates the spidroin gene catalogue.</title>
        <authorList>
            <person name="Kono N."/>
            <person name="Nakamura H."/>
            <person name="Ohtoshi R."/>
            <person name="Moran D.A.P."/>
            <person name="Shinohara A."/>
            <person name="Yoshida Y."/>
            <person name="Fujiwara M."/>
            <person name="Mori M."/>
            <person name="Tomita M."/>
            <person name="Arakawa K."/>
        </authorList>
    </citation>
    <scope>NUCLEOTIDE SEQUENCE [LARGE SCALE GENOMIC DNA]</scope>
</reference>
<dbReference type="EMBL" id="BGPR01000003">
    <property type="protein sequence ID" value="GBL73141.1"/>
    <property type="molecule type" value="Genomic_DNA"/>
</dbReference>
<name>A0A4Y2A036_ARAVE</name>
<protein>
    <submittedName>
        <fullName evidence="1">Uncharacterized protein</fullName>
    </submittedName>
</protein>
<evidence type="ECO:0000313" key="1">
    <source>
        <dbReference type="EMBL" id="GBL73141.1"/>
    </source>
</evidence>
<dbReference type="Proteomes" id="UP000499080">
    <property type="component" value="Unassembled WGS sequence"/>
</dbReference>
<organism evidence="1 2">
    <name type="scientific">Araneus ventricosus</name>
    <name type="common">Orbweaver spider</name>
    <name type="synonym">Epeira ventricosa</name>
    <dbReference type="NCBI Taxonomy" id="182803"/>
    <lineage>
        <taxon>Eukaryota</taxon>
        <taxon>Metazoa</taxon>
        <taxon>Ecdysozoa</taxon>
        <taxon>Arthropoda</taxon>
        <taxon>Chelicerata</taxon>
        <taxon>Arachnida</taxon>
        <taxon>Araneae</taxon>
        <taxon>Araneomorphae</taxon>
        <taxon>Entelegynae</taxon>
        <taxon>Araneoidea</taxon>
        <taxon>Araneidae</taxon>
        <taxon>Araneus</taxon>
    </lineage>
</organism>
<dbReference type="AlphaFoldDB" id="A0A4Y2A036"/>
<comment type="caution">
    <text evidence="1">The sequence shown here is derived from an EMBL/GenBank/DDBJ whole genome shotgun (WGS) entry which is preliminary data.</text>
</comment>
<gene>
    <name evidence="1" type="ORF">AVEN_159224_1</name>
</gene>